<gene>
    <name evidence="9" type="primary">prlG_0</name>
    <name evidence="9" type="ORF">LHYA1_G002314</name>
</gene>
<dbReference type="InterPro" id="IPR020846">
    <property type="entry name" value="MFS_dom"/>
</dbReference>
<comment type="caution">
    <text evidence="9">The sequence shown here is derived from an EMBL/GenBank/DDBJ whole genome shotgun (WGS) entry which is preliminary data.</text>
</comment>
<evidence type="ECO:0000313" key="10">
    <source>
        <dbReference type="Proteomes" id="UP000431533"/>
    </source>
</evidence>
<dbReference type="AlphaFoldDB" id="A0A8H8R504"/>
<dbReference type="EMBL" id="QGMH01000028">
    <property type="protein sequence ID" value="TVY28633.1"/>
    <property type="molecule type" value="Genomic_DNA"/>
</dbReference>
<dbReference type="CDD" id="cd17323">
    <property type="entry name" value="MFS_Tpo1_MDR_like"/>
    <property type="match status" value="1"/>
</dbReference>
<dbReference type="GO" id="GO:0016020">
    <property type="term" value="C:membrane"/>
    <property type="evidence" value="ECO:0007669"/>
    <property type="project" value="UniProtKB-SubCell"/>
</dbReference>
<feature type="transmembrane region" description="Helical" evidence="7">
    <location>
        <begin position="273"/>
        <end position="293"/>
    </location>
</feature>
<feature type="transmembrane region" description="Helical" evidence="7">
    <location>
        <begin position="210"/>
        <end position="232"/>
    </location>
</feature>
<dbReference type="OrthoDB" id="5296287at2759"/>
<dbReference type="FunFam" id="1.20.1250.20:FF:000011">
    <property type="entry name" value="MFS multidrug transporter, putative"/>
    <property type="match status" value="1"/>
</dbReference>
<feature type="domain" description="Major facilitator superfamily (MFS) profile" evidence="8">
    <location>
        <begin position="99"/>
        <end position="548"/>
    </location>
</feature>
<keyword evidence="10" id="KW-1185">Reference proteome</keyword>
<feature type="transmembrane region" description="Helical" evidence="7">
    <location>
        <begin position="428"/>
        <end position="447"/>
    </location>
</feature>
<feature type="region of interest" description="Disordered" evidence="6">
    <location>
        <begin position="1"/>
        <end position="75"/>
    </location>
</feature>
<feature type="transmembrane region" description="Helical" evidence="7">
    <location>
        <begin position="88"/>
        <end position="109"/>
    </location>
</feature>
<accession>A0A8H8R504</accession>
<dbReference type="GeneID" id="41982512"/>
<feature type="compositionally biased region" description="Basic and acidic residues" evidence="6">
    <location>
        <begin position="20"/>
        <end position="33"/>
    </location>
</feature>
<dbReference type="PANTHER" id="PTHR23502">
    <property type="entry name" value="MAJOR FACILITATOR SUPERFAMILY"/>
    <property type="match status" value="1"/>
</dbReference>
<feature type="transmembrane region" description="Helical" evidence="7">
    <location>
        <begin position="244"/>
        <end position="267"/>
    </location>
</feature>
<dbReference type="PANTHER" id="PTHR23502:SF68">
    <property type="entry name" value="MULTIDRUG TRANSPORTER, PUTATIVE (AFU_ORTHOLOGUE AFUA_3G01120)-RELATED"/>
    <property type="match status" value="1"/>
</dbReference>
<organism evidence="9 10">
    <name type="scientific">Lachnellula hyalina</name>
    <dbReference type="NCBI Taxonomy" id="1316788"/>
    <lineage>
        <taxon>Eukaryota</taxon>
        <taxon>Fungi</taxon>
        <taxon>Dikarya</taxon>
        <taxon>Ascomycota</taxon>
        <taxon>Pezizomycotina</taxon>
        <taxon>Leotiomycetes</taxon>
        <taxon>Helotiales</taxon>
        <taxon>Lachnaceae</taxon>
        <taxon>Lachnellula</taxon>
    </lineage>
</organism>
<dbReference type="PROSITE" id="PS50850">
    <property type="entry name" value="MFS"/>
    <property type="match status" value="1"/>
</dbReference>
<evidence type="ECO:0000256" key="4">
    <source>
        <dbReference type="ARBA" id="ARBA00022989"/>
    </source>
</evidence>
<keyword evidence="3 7" id="KW-0812">Transmembrane</keyword>
<feature type="transmembrane region" description="Helical" evidence="7">
    <location>
        <begin position="453"/>
        <end position="480"/>
    </location>
</feature>
<name>A0A8H8R504_9HELO</name>
<evidence type="ECO:0000256" key="7">
    <source>
        <dbReference type="SAM" id="Phobius"/>
    </source>
</evidence>
<feature type="transmembrane region" description="Helical" evidence="7">
    <location>
        <begin position="487"/>
        <end position="509"/>
    </location>
</feature>
<comment type="similarity">
    <text evidence="2">Belongs to the major facilitator superfamily.</text>
</comment>
<evidence type="ECO:0000259" key="8">
    <source>
        <dbReference type="PROSITE" id="PS50850"/>
    </source>
</evidence>
<evidence type="ECO:0000313" key="9">
    <source>
        <dbReference type="EMBL" id="TVY28633.1"/>
    </source>
</evidence>
<dbReference type="RefSeq" id="XP_031007421.1">
    <property type="nucleotide sequence ID" value="XM_031147291.1"/>
</dbReference>
<sequence length="555" mass="60107">MSQGRAEASHQTPESIISTIDKEEHCVDIANHPEEEEEGLQKAMRSITRLHSEKDNGSGQKPLDPNIVDWDGPDDPANPMNWSKFKGLGHVAFISIFTLVVLVSTIYVATGPTNGLSVETLQQSKANFSILRSTMYAPGVGELTKDFHVTDSTIGTLSVSLFLLGFAIGPLFVAPLSELYGRLPLYHTCNAIFIVFCIAAAVSTDIGMFLAFRFIAGCGGSAPLTIGGGTIADVIPQEKRGAAMALYAMGPLLGPVIGPVAGGFVAQSIGWRWTFWILSIAGGSIAIGALIFMRETYGSVLLRRKAARLRKQTGNLDLISIGDLGLSPRALFLHSIVRPLKLLLFSPIVLLLSLFAAVVFGQTFLLFTTFPTVFEEQYGFTTGTSGLSYLGMGIGMILGIITFRLLSDKILKKAALDGDGTMKPEYRLPLMVYLTPVMPIGFFWYGWSAHAQVHWIVPIIGTSFIGIGSLFVIMPIQIYLVDAFGEYAASALAANTMLRSLAGTFLPLAGPPMYKALGLGWGNSLLGFLSLGFAVVPIFFWKYGEQMRKRWVVKL</sequence>
<protein>
    <submittedName>
        <fullName evidence="9">MFS transporter</fullName>
    </submittedName>
</protein>
<feature type="transmembrane region" description="Helical" evidence="7">
    <location>
        <begin position="185"/>
        <end position="204"/>
    </location>
</feature>
<evidence type="ECO:0000256" key="1">
    <source>
        <dbReference type="ARBA" id="ARBA00004141"/>
    </source>
</evidence>
<dbReference type="Proteomes" id="UP000431533">
    <property type="component" value="Unassembled WGS sequence"/>
</dbReference>
<proteinExistence type="inferred from homology"/>
<feature type="compositionally biased region" description="Polar residues" evidence="6">
    <location>
        <begin position="1"/>
        <end position="18"/>
    </location>
</feature>
<dbReference type="InterPro" id="IPR011701">
    <property type="entry name" value="MFS"/>
</dbReference>
<evidence type="ECO:0000256" key="6">
    <source>
        <dbReference type="SAM" id="MobiDB-lite"/>
    </source>
</evidence>
<feature type="transmembrane region" description="Helical" evidence="7">
    <location>
        <begin position="154"/>
        <end position="173"/>
    </location>
</feature>
<reference evidence="9 10" key="1">
    <citation type="submission" date="2018-05" db="EMBL/GenBank/DDBJ databases">
        <title>Genome sequencing and assembly of the regulated plant pathogen Lachnellula willkommii and related sister species for the development of diagnostic species identification markers.</title>
        <authorList>
            <person name="Giroux E."/>
            <person name="Bilodeau G."/>
        </authorList>
    </citation>
    <scope>NUCLEOTIDE SEQUENCE [LARGE SCALE GENOMIC DNA]</scope>
    <source>
        <strain evidence="9 10">CBS 185.66</strain>
    </source>
</reference>
<feature type="transmembrane region" description="Helical" evidence="7">
    <location>
        <begin position="342"/>
        <end position="367"/>
    </location>
</feature>
<feature type="transmembrane region" description="Helical" evidence="7">
    <location>
        <begin position="521"/>
        <end position="541"/>
    </location>
</feature>
<comment type="subcellular location">
    <subcellularLocation>
        <location evidence="1">Membrane</location>
        <topology evidence="1">Multi-pass membrane protein</topology>
    </subcellularLocation>
</comment>
<keyword evidence="4 7" id="KW-1133">Transmembrane helix</keyword>
<dbReference type="SUPFAM" id="SSF103473">
    <property type="entry name" value="MFS general substrate transporter"/>
    <property type="match status" value="1"/>
</dbReference>
<feature type="transmembrane region" description="Helical" evidence="7">
    <location>
        <begin position="387"/>
        <end position="407"/>
    </location>
</feature>
<keyword evidence="5 7" id="KW-0472">Membrane</keyword>
<dbReference type="Pfam" id="PF07690">
    <property type="entry name" value="MFS_1"/>
    <property type="match status" value="1"/>
</dbReference>
<evidence type="ECO:0000256" key="5">
    <source>
        <dbReference type="ARBA" id="ARBA00023136"/>
    </source>
</evidence>
<dbReference type="Gene3D" id="1.20.1250.20">
    <property type="entry name" value="MFS general substrate transporter like domains"/>
    <property type="match status" value="1"/>
</dbReference>
<dbReference type="GO" id="GO:0022857">
    <property type="term" value="F:transmembrane transporter activity"/>
    <property type="evidence" value="ECO:0007669"/>
    <property type="project" value="InterPro"/>
</dbReference>
<dbReference type="InterPro" id="IPR036259">
    <property type="entry name" value="MFS_trans_sf"/>
</dbReference>
<evidence type="ECO:0000256" key="2">
    <source>
        <dbReference type="ARBA" id="ARBA00008335"/>
    </source>
</evidence>
<evidence type="ECO:0000256" key="3">
    <source>
        <dbReference type="ARBA" id="ARBA00022692"/>
    </source>
</evidence>